<evidence type="ECO:0000256" key="1">
    <source>
        <dbReference type="SAM" id="MobiDB-lite"/>
    </source>
</evidence>
<dbReference type="AlphaFoldDB" id="A0A8C4UWJ9"/>
<feature type="region of interest" description="Disordered" evidence="1">
    <location>
        <begin position="27"/>
        <end position="67"/>
    </location>
</feature>
<feature type="compositionally biased region" description="Polar residues" evidence="1">
    <location>
        <begin position="34"/>
        <end position="67"/>
    </location>
</feature>
<proteinExistence type="predicted"/>
<evidence type="ECO:0000313" key="2">
    <source>
        <dbReference type="Ensembl" id="ENSFTIP00000016624.1"/>
    </source>
</evidence>
<accession>A0A8C4UWJ9</accession>
<dbReference type="Proteomes" id="UP000694562">
    <property type="component" value="Unplaced"/>
</dbReference>
<dbReference type="Ensembl" id="ENSFTIT00000017324.1">
    <property type="protein sequence ID" value="ENSFTIP00000016624.1"/>
    <property type="gene ID" value="ENSFTIG00000011005.1"/>
</dbReference>
<reference evidence="2" key="2">
    <citation type="submission" date="2025-09" db="UniProtKB">
        <authorList>
            <consortium name="Ensembl"/>
        </authorList>
    </citation>
    <scope>IDENTIFICATION</scope>
</reference>
<sequence length="67" mass="6806">MWGHLASLRSYCSLAGGCAPIPCPAPHTGPSHGPQWSSQSCLMGSTSSLHPVVPSTASANKKNLSGC</sequence>
<reference evidence="2" key="1">
    <citation type="submission" date="2025-08" db="UniProtKB">
        <authorList>
            <consortium name="Ensembl"/>
        </authorList>
    </citation>
    <scope>IDENTIFICATION</scope>
</reference>
<protein>
    <submittedName>
        <fullName evidence="2">Uncharacterized protein</fullName>
    </submittedName>
</protein>
<name>A0A8C4UWJ9_FALTI</name>
<evidence type="ECO:0000313" key="3">
    <source>
        <dbReference type="Proteomes" id="UP000694562"/>
    </source>
</evidence>
<organism evidence="2 3">
    <name type="scientific">Falco tinnunculus</name>
    <name type="common">Common kestrel</name>
    <dbReference type="NCBI Taxonomy" id="100819"/>
    <lineage>
        <taxon>Eukaryota</taxon>
        <taxon>Metazoa</taxon>
        <taxon>Chordata</taxon>
        <taxon>Craniata</taxon>
        <taxon>Vertebrata</taxon>
        <taxon>Euteleostomi</taxon>
        <taxon>Archelosauria</taxon>
        <taxon>Archosauria</taxon>
        <taxon>Dinosauria</taxon>
        <taxon>Saurischia</taxon>
        <taxon>Theropoda</taxon>
        <taxon>Coelurosauria</taxon>
        <taxon>Aves</taxon>
        <taxon>Neognathae</taxon>
        <taxon>Neoaves</taxon>
        <taxon>Telluraves</taxon>
        <taxon>Australaves</taxon>
        <taxon>Falconiformes</taxon>
        <taxon>Falconidae</taxon>
        <taxon>Falco</taxon>
    </lineage>
</organism>
<keyword evidence="3" id="KW-1185">Reference proteome</keyword>